<evidence type="ECO:0000313" key="1">
    <source>
        <dbReference type="EnsemblPlants" id="EMT28972"/>
    </source>
</evidence>
<sequence>MSASTMLLSHSQLWLSGPTAMLLEHFSAKHNLRALEVPYSELFGIYMHVNADPPTSENRTTSENRSCGSGWTPFLVYMKLESFGGVVKVCCVQPHNTGIKFKCGLALSCTKTGYSLATEFQTRNTNLYDGLPDDGFPFLVPKVLLPAAGTSATIVVHMELTPQ</sequence>
<protein>
    <submittedName>
        <fullName evidence="1">Uncharacterized protein</fullName>
    </submittedName>
</protein>
<dbReference type="SUPFAM" id="SSF49599">
    <property type="entry name" value="TRAF domain-like"/>
    <property type="match status" value="1"/>
</dbReference>
<organism evidence="1">
    <name type="scientific">Aegilops tauschii</name>
    <name type="common">Tausch's goatgrass</name>
    <name type="synonym">Aegilops squarrosa</name>
    <dbReference type="NCBI Taxonomy" id="37682"/>
    <lineage>
        <taxon>Eukaryota</taxon>
        <taxon>Viridiplantae</taxon>
        <taxon>Streptophyta</taxon>
        <taxon>Embryophyta</taxon>
        <taxon>Tracheophyta</taxon>
        <taxon>Spermatophyta</taxon>
        <taxon>Magnoliopsida</taxon>
        <taxon>Liliopsida</taxon>
        <taxon>Poales</taxon>
        <taxon>Poaceae</taxon>
        <taxon>BOP clade</taxon>
        <taxon>Pooideae</taxon>
        <taxon>Triticodae</taxon>
        <taxon>Triticeae</taxon>
        <taxon>Triticinae</taxon>
        <taxon>Aegilops</taxon>
    </lineage>
</organism>
<dbReference type="AlphaFoldDB" id="M8CNC1"/>
<dbReference type="EnsemblPlants" id="EMT28972">
    <property type="protein sequence ID" value="EMT28972"/>
    <property type="gene ID" value="F775_52191"/>
</dbReference>
<proteinExistence type="predicted"/>
<name>M8CNC1_AEGTA</name>
<accession>M8CNC1</accession>
<reference evidence="1" key="1">
    <citation type="submission" date="2015-06" db="UniProtKB">
        <authorList>
            <consortium name="EnsemblPlants"/>
        </authorList>
    </citation>
    <scope>IDENTIFICATION</scope>
</reference>